<dbReference type="InterPro" id="IPR052190">
    <property type="entry name" value="Euk-Arch_PrmC-MTase"/>
</dbReference>
<dbReference type="GO" id="GO:0008276">
    <property type="term" value="F:protein methyltransferase activity"/>
    <property type="evidence" value="ECO:0007669"/>
    <property type="project" value="TreeGrafter"/>
</dbReference>
<dbReference type="Pfam" id="PF23186">
    <property type="entry name" value="DUF7059"/>
    <property type="match status" value="1"/>
</dbReference>
<organism evidence="8 9">
    <name type="scientific">Nocardioides cavernaquae</name>
    <dbReference type="NCBI Taxonomy" id="2321396"/>
    <lineage>
        <taxon>Bacteria</taxon>
        <taxon>Bacillati</taxon>
        <taxon>Actinomycetota</taxon>
        <taxon>Actinomycetes</taxon>
        <taxon>Propionibacteriales</taxon>
        <taxon>Nocardioidaceae</taxon>
        <taxon>Nocardioides</taxon>
    </lineage>
</organism>
<accession>A0A3A5HDG3</accession>
<evidence type="ECO:0000313" key="8">
    <source>
        <dbReference type="EMBL" id="RJS46054.1"/>
    </source>
</evidence>
<evidence type="ECO:0000256" key="2">
    <source>
        <dbReference type="ARBA" id="ARBA00022603"/>
    </source>
</evidence>
<evidence type="ECO:0000259" key="7">
    <source>
        <dbReference type="Pfam" id="PF25004"/>
    </source>
</evidence>
<dbReference type="EMBL" id="QYRP01000002">
    <property type="protein sequence ID" value="RJS46054.1"/>
    <property type="molecule type" value="Genomic_DNA"/>
</dbReference>
<evidence type="ECO:0000313" key="9">
    <source>
        <dbReference type="Proteomes" id="UP000276542"/>
    </source>
</evidence>
<dbReference type="PANTHER" id="PTHR45875">
    <property type="entry name" value="METHYLTRANSFERASE N6AMT1"/>
    <property type="match status" value="1"/>
</dbReference>
<dbReference type="GO" id="GO:0008757">
    <property type="term" value="F:S-adenosylmethionine-dependent methyltransferase activity"/>
    <property type="evidence" value="ECO:0007669"/>
    <property type="project" value="TreeGrafter"/>
</dbReference>
<keyword evidence="9" id="KW-1185">Reference proteome</keyword>
<dbReference type="PANTHER" id="PTHR45875:SF1">
    <property type="entry name" value="METHYLTRANSFERASE N6AMT1"/>
    <property type="match status" value="1"/>
</dbReference>
<dbReference type="Pfam" id="PF05175">
    <property type="entry name" value="MTS"/>
    <property type="match status" value="1"/>
</dbReference>
<comment type="caution">
    <text evidence="8">The sequence shown here is derived from an EMBL/GenBank/DDBJ whole genome shotgun (WGS) entry which is preliminary data.</text>
</comment>
<protein>
    <submittedName>
        <fullName evidence="8">Class I SAM-dependent methyltransferase</fullName>
    </submittedName>
</protein>
<dbReference type="InterPro" id="IPR056684">
    <property type="entry name" value="DUF7782"/>
</dbReference>
<feature type="domain" description="Methyltransferase small" evidence="5">
    <location>
        <begin position="172"/>
        <end position="302"/>
    </location>
</feature>
<evidence type="ECO:0000256" key="3">
    <source>
        <dbReference type="ARBA" id="ARBA00022679"/>
    </source>
</evidence>
<feature type="domain" description="DUF7782" evidence="7">
    <location>
        <begin position="416"/>
        <end position="525"/>
    </location>
</feature>
<dbReference type="GO" id="GO:0008170">
    <property type="term" value="F:N-methyltransferase activity"/>
    <property type="evidence" value="ECO:0007669"/>
    <property type="project" value="UniProtKB-ARBA"/>
</dbReference>
<proteinExistence type="inferred from homology"/>
<comment type="similarity">
    <text evidence="1">Belongs to the eukaryotic/archaeal PrmC-related family.</text>
</comment>
<dbReference type="GO" id="GO:0003676">
    <property type="term" value="F:nucleic acid binding"/>
    <property type="evidence" value="ECO:0007669"/>
    <property type="project" value="InterPro"/>
</dbReference>
<dbReference type="Gene3D" id="3.40.50.150">
    <property type="entry name" value="Vaccinia Virus protein VP39"/>
    <property type="match status" value="1"/>
</dbReference>
<keyword evidence="4" id="KW-0949">S-adenosyl-L-methionine</keyword>
<dbReference type="SUPFAM" id="SSF53335">
    <property type="entry name" value="S-adenosyl-L-methionine-dependent methyltransferases"/>
    <property type="match status" value="1"/>
</dbReference>
<dbReference type="PROSITE" id="PS00092">
    <property type="entry name" value="N6_MTASE"/>
    <property type="match status" value="1"/>
</dbReference>
<evidence type="ECO:0000256" key="4">
    <source>
        <dbReference type="ARBA" id="ARBA00022691"/>
    </source>
</evidence>
<evidence type="ECO:0000259" key="5">
    <source>
        <dbReference type="Pfam" id="PF05175"/>
    </source>
</evidence>
<dbReference type="GO" id="GO:0032259">
    <property type="term" value="P:methylation"/>
    <property type="evidence" value="ECO:0007669"/>
    <property type="project" value="UniProtKB-KW"/>
</dbReference>
<dbReference type="InterPro" id="IPR002052">
    <property type="entry name" value="DNA_methylase_N6_adenine_CS"/>
</dbReference>
<evidence type="ECO:0000259" key="6">
    <source>
        <dbReference type="Pfam" id="PF23186"/>
    </source>
</evidence>
<dbReference type="Proteomes" id="UP000276542">
    <property type="component" value="Unassembled WGS sequence"/>
</dbReference>
<dbReference type="OrthoDB" id="129465at2"/>
<keyword evidence="3 8" id="KW-0808">Transferase</keyword>
<reference evidence="9" key="1">
    <citation type="submission" date="2018-09" db="EMBL/GenBank/DDBJ databases">
        <authorList>
            <person name="Zhu H."/>
        </authorList>
    </citation>
    <scope>NUCLEOTIDE SEQUENCE [LARGE SCALE GENOMIC DNA]</scope>
    <source>
        <strain evidence="9">K1W22B-1</strain>
    </source>
</reference>
<dbReference type="InterPro" id="IPR055487">
    <property type="entry name" value="DUF7059"/>
</dbReference>
<sequence>MVPNDRTLSRTIGVLPLGTIGGVGEDVPVTDAADSFIAALRDALSDADYTYDGVAELLGPTAHQALSRNETVPGLRRTRGGSPLETLTRLFLLQSTVSVAEAEKALPGLVDRLCVEGVLERSLSEVAARLDVRPYADDDHDSWVISDLTPGLDGTPNKVGANHVLGISSASTSLAQLTLRHDVGSALDLGTGCGVQALHLATHADRVVATDVNRRALWIAELNARLNESPNVEVRDGSFFEPVRGETFDLIATNPPFVISPATGERLVYRDSGLPGDRVVEDIVRAAPTFLNEGGWCQILANWVIAEGTPWDERLAGWLDGTCDAFVVQREVLDPASYVELWLKDAGLQNTADYVYRYDTWLGWFEKQGIEAVGFGWINLRKRPESAISHGGEATYRLEEWPYDVEQPIAPAIASWGAAVDVLAGLTDDEALLAAHLVAREDLQQETVGAPGAEDPHTVVLRQQRGFRRARKADTVEAALVGACDGELSVGQIIDALAQLLDADAGATRDAYLGAVRELIAEGFLELA</sequence>
<keyword evidence="2 8" id="KW-0489">Methyltransferase</keyword>
<feature type="domain" description="DUF7059" evidence="6">
    <location>
        <begin position="47"/>
        <end position="128"/>
    </location>
</feature>
<dbReference type="GO" id="GO:0035657">
    <property type="term" value="C:eRF1 methyltransferase complex"/>
    <property type="evidence" value="ECO:0007669"/>
    <property type="project" value="TreeGrafter"/>
</dbReference>
<gene>
    <name evidence="8" type="ORF">D4739_07365</name>
</gene>
<dbReference type="InterPro" id="IPR029063">
    <property type="entry name" value="SAM-dependent_MTases_sf"/>
</dbReference>
<evidence type="ECO:0000256" key="1">
    <source>
        <dbReference type="ARBA" id="ARBA00006149"/>
    </source>
</evidence>
<name>A0A3A5HDG3_9ACTN</name>
<dbReference type="CDD" id="cd02440">
    <property type="entry name" value="AdoMet_MTases"/>
    <property type="match status" value="1"/>
</dbReference>
<dbReference type="Pfam" id="PF25004">
    <property type="entry name" value="DUF7782"/>
    <property type="match status" value="1"/>
</dbReference>
<dbReference type="AlphaFoldDB" id="A0A3A5HDG3"/>
<dbReference type="InterPro" id="IPR007848">
    <property type="entry name" value="Small_mtfrase_dom"/>
</dbReference>